<dbReference type="PATRIC" id="fig|1158608.3.peg.2034"/>
<dbReference type="InterPro" id="IPR019533">
    <property type="entry name" value="Peptidase_S26"/>
</dbReference>
<evidence type="ECO:0000256" key="7">
    <source>
        <dbReference type="SAM" id="MobiDB-lite"/>
    </source>
</evidence>
<evidence type="ECO:0000313" key="11">
    <source>
        <dbReference type="Proteomes" id="UP000013858"/>
    </source>
</evidence>
<sequence length="232" mass="27481">MTEKQKGNNQNLTKKKCSKIQRYTTRENRKRISNTSFKKKKKLRKRRKQLKSTRELWKEIGLTILIVLFLFIILSTTIFALPKSEGYGMAPTVNDGERVFVNRFGTVRRFNLIYFKVPDSGEKSIRRVIGLPGENIQYKNDHLFINQQESIERFLQSQLKRAEQNEALWTDDFRLPQIPNNKFDRIPKGKYLVLGDNRPYSSDSRYYGLVDEKEIIGTVEMRIWPLHKLKSY</sequence>
<dbReference type="NCBIfam" id="TIGR02227">
    <property type="entry name" value="sigpep_I_bact"/>
    <property type="match status" value="1"/>
</dbReference>
<dbReference type="InterPro" id="IPR000223">
    <property type="entry name" value="Pept_S26A_signal_pept_1"/>
</dbReference>
<keyword evidence="6" id="KW-0812">Transmembrane</keyword>
<evidence type="ECO:0000256" key="2">
    <source>
        <dbReference type="ARBA" id="ARBA00004401"/>
    </source>
</evidence>
<keyword evidence="5 6" id="KW-0378">Hydrolase</keyword>
<comment type="catalytic activity">
    <reaction evidence="1 6">
        <text>Cleavage of hydrophobic, N-terminal signal or leader sequences from secreted and periplasmic proteins.</text>
        <dbReference type="EC" id="3.4.21.89"/>
    </reaction>
</comment>
<feature type="region of interest" description="Disordered" evidence="7">
    <location>
        <begin position="1"/>
        <end position="24"/>
    </location>
</feature>
<evidence type="ECO:0000313" key="10">
    <source>
        <dbReference type="EMBL" id="EOT60389.1"/>
    </source>
</evidence>
<dbReference type="GO" id="GO:0006465">
    <property type="term" value="P:signal peptide processing"/>
    <property type="evidence" value="ECO:0007669"/>
    <property type="project" value="InterPro"/>
</dbReference>
<evidence type="ECO:0000256" key="5">
    <source>
        <dbReference type="ARBA" id="ARBA00022801"/>
    </source>
</evidence>
<evidence type="ECO:0000259" key="8">
    <source>
        <dbReference type="Pfam" id="PF10502"/>
    </source>
</evidence>
<dbReference type="EMBL" id="AJAR01000020">
    <property type="protein sequence ID" value="EOH94990.1"/>
    <property type="molecule type" value="Genomic_DNA"/>
</dbReference>
<dbReference type="Proteomes" id="UP000014197">
    <property type="component" value="Unassembled WGS sequence"/>
</dbReference>
<evidence type="ECO:0000313" key="9">
    <source>
        <dbReference type="EMBL" id="EOH94990.1"/>
    </source>
</evidence>
<dbReference type="SUPFAM" id="SSF51306">
    <property type="entry name" value="LexA/Signal peptidase"/>
    <property type="match status" value="1"/>
</dbReference>
<dbReference type="GO" id="GO:0004252">
    <property type="term" value="F:serine-type endopeptidase activity"/>
    <property type="evidence" value="ECO:0007669"/>
    <property type="project" value="InterPro"/>
</dbReference>
<gene>
    <name evidence="10" type="ORF">I583_03035</name>
    <name evidence="9" type="ORF">UAW_02069</name>
</gene>
<dbReference type="PANTHER" id="PTHR43390">
    <property type="entry name" value="SIGNAL PEPTIDASE I"/>
    <property type="match status" value="1"/>
</dbReference>
<dbReference type="STRING" id="155618.RV06_GL002343"/>
<keyword evidence="6" id="KW-0472">Membrane</keyword>
<dbReference type="GO" id="GO:0005886">
    <property type="term" value="C:plasma membrane"/>
    <property type="evidence" value="ECO:0007669"/>
    <property type="project" value="UniProtKB-SubCell"/>
</dbReference>
<dbReference type="InterPro" id="IPR036286">
    <property type="entry name" value="LexA/Signal_pep-like_sf"/>
</dbReference>
<dbReference type="PANTHER" id="PTHR43390:SF1">
    <property type="entry name" value="CHLOROPLAST PROCESSING PEPTIDASE"/>
    <property type="match status" value="1"/>
</dbReference>
<dbReference type="Pfam" id="PF10502">
    <property type="entry name" value="Peptidase_S26"/>
    <property type="match status" value="1"/>
</dbReference>
<dbReference type="PRINTS" id="PR00727">
    <property type="entry name" value="LEADERPTASE"/>
</dbReference>
<dbReference type="EMBL" id="ASVY01000003">
    <property type="protein sequence ID" value="EOT60389.1"/>
    <property type="molecule type" value="Genomic_DNA"/>
</dbReference>
<evidence type="ECO:0000256" key="1">
    <source>
        <dbReference type="ARBA" id="ARBA00000677"/>
    </source>
</evidence>
<name>R2SIF2_9ENTE</name>
<comment type="subcellular location">
    <subcellularLocation>
        <location evidence="2">Cell membrane</location>
        <topology evidence="2">Single-pass type II membrane protein</topology>
    </subcellularLocation>
    <subcellularLocation>
        <location evidence="6">Membrane</location>
        <topology evidence="6">Single-pass type II membrane protein</topology>
    </subcellularLocation>
</comment>
<evidence type="ECO:0000256" key="3">
    <source>
        <dbReference type="ARBA" id="ARBA00009370"/>
    </source>
</evidence>
<reference evidence="9 11" key="1">
    <citation type="submission" date="2013-02" db="EMBL/GenBank/DDBJ databases">
        <title>The Genome Sequence of Enterococcus haemoperoxidus BAA-382.</title>
        <authorList>
            <consortium name="The Broad Institute Genome Sequencing Platform"/>
            <consortium name="The Broad Institute Genome Sequencing Center for Infectious Disease"/>
            <person name="Earl A.M."/>
            <person name="Gilmore M.S."/>
            <person name="Lebreton F."/>
            <person name="Walker B."/>
            <person name="Young S.K."/>
            <person name="Zeng Q."/>
            <person name="Gargeya S."/>
            <person name="Fitzgerald M."/>
            <person name="Haas B."/>
            <person name="Abouelleil A."/>
            <person name="Alvarado L."/>
            <person name="Arachchi H.M."/>
            <person name="Berlin A.M."/>
            <person name="Chapman S.B."/>
            <person name="Dewar J."/>
            <person name="Goldberg J."/>
            <person name="Griggs A."/>
            <person name="Gujja S."/>
            <person name="Hansen M."/>
            <person name="Howarth C."/>
            <person name="Imamovic A."/>
            <person name="Larimer J."/>
            <person name="McCowan C."/>
            <person name="Murphy C."/>
            <person name="Neiman D."/>
            <person name="Pearson M."/>
            <person name="Priest M."/>
            <person name="Roberts A."/>
            <person name="Saif S."/>
            <person name="Shea T."/>
            <person name="Sisk P."/>
            <person name="Sykes S."/>
            <person name="Wortman J."/>
            <person name="Nusbaum C."/>
            <person name="Birren B."/>
        </authorList>
    </citation>
    <scope>NUCLEOTIDE SEQUENCE [LARGE SCALE GENOMIC DNA]</scope>
    <source>
        <strain evidence="9 11">ATCC BAA-382</strain>
    </source>
</reference>
<evidence type="ECO:0000313" key="12">
    <source>
        <dbReference type="Proteomes" id="UP000014197"/>
    </source>
</evidence>
<proteinExistence type="inferred from homology"/>
<evidence type="ECO:0000256" key="4">
    <source>
        <dbReference type="ARBA" id="ARBA00013208"/>
    </source>
</evidence>
<protein>
    <recommendedName>
        <fullName evidence="4 6">Signal peptidase I</fullName>
        <ecNumber evidence="4 6">3.4.21.89</ecNumber>
    </recommendedName>
</protein>
<accession>R2SIF2</accession>
<reference evidence="10 12" key="2">
    <citation type="submission" date="2013-03" db="EMBL/GenBank/DDBJ databases">
        <title>The Genome Sequence of Enterococcus haemoperoxidus BAA-382 (PacBio/Illumina hybrid assembly).</title>
        <authorList>
            <consortium name="The Broad Institute Genomics Platform"/>
            <consortium name="The Broad Institute Genome Sequencing Center for Infectious Disease"/>
            <person name="Earl A."/>
            <person name="Russ C."/>
            <person name="Gilmore M."/>
            <person name="Surin D."/>
            <person name="Walker B."/>
            <person name="Young S."/>
            <person name="Zeng Q."/>
            <person name="Gargeya S."/>
            <person name="Fitzgerald M."/>
            <person name="Haas B."/>
            <person name="Abouelleil A."/>
            <person name="Allen A.W."/>
            <person name="Alvarado L."/>
            <person name="Arachchi H.M."/>
            <person name="Berlin A.M."/>
            <person name="Chapman S.B."/>
            <person name="Gainer-Dewar J."/>
            <person name="Goldberg J."/>
            <person name="Griggs A."/>
            <person name="Gujja S."/>
            <person name="Hansen M."/>
            <person name="Howarth C."/>
            <person name="Imamovic A."/>
            <person name="Ireland A."/>
            <person name="Larimer J."/>
            <person name="McCowan C."/>
            <person name="Murphy C."/>
            <person name="Pearson M."/>
            <person name="Poon T.W."/>
            <person name="Priest M."/>
            <person name="Roberts A."/>
            <person name="Saif S."/>
            <person name="Shea T."/>
            <person name="Sisk P."/>
            <person name="Sykes S."/>
            <person name="Wortman J."/>
            <person name="Nusbaum C."/>
            <person name="Birren B."/>
        </authorList>
    </citation>
    <scope>NUCLEOTIDE SEQUENCE [LARGE SCALE GENOMIC DNA]</scope>
    <source>
        <strain evidence="10 12">ATCC BAA-382</strain>
    </source>
</reference>
<dbReference type="InterPro" id="IPR019758">
    <property type="entry name" value="Pept_S26A_signal_pept_1_CS"/>
</dbReference>
<dbReference type="OrthoDB" id="2188996at2"/>
<keyword evidence="12" id="KW-1185">Reference proteome</keyword>
<dbReference type="Gene3D" id="2.10.109.10">
    <property type="entry name" value="Umud Fragment, subunit A"/>
    <property type="match status" value="1"/>
</dbReference>
<comment type="caution">
    <text evidence="9">The sequence shown here is derived from an EMBL/GenBank/DDBJ whole genome shotgun (WGS) entry which is preliminary data.</text>
</comment>
<dbReference type="AlphaFoldDB" id="R2SIF2"/>
<dbReference type="CDD" id="cd06530">
    <property type="entry name" value="S26_SPase_I"/>
    <property type="match status" value="1"/>
</dbReference>
<dbReference type="EC" id="3.4.21.89" evidence="4 6"/>
<keyword evidence="6" id="KW-0645">Protease</keyword>
<keyword evidence="6" id="KW-1133">Transmembrane helix</keyword>
<dbReference type="GO" id="GO:0009003">
    <property type="term" value="F:signal peptidase activity"/>
    <property type="evidence" value="ECO:0007669"/>
    <property type="project" value="UniProtKB-EC"/>
</dbReference>
<dbReference type="eggNOG" id="COG0681">
    <property type="taxonomic scope" value="Bacteria"/>
</dbReference>
<feature type="transmembrane region" description="Helical" evidence="6">
    <location>
        <begin position="56"/>
        <end position="81"/>
    </location>
</feature>
<dbReference type="Proteomes" id="UP000013858">
    <property type="component" value="Unassembled WGS sequence"/>
</dbReference>
<feature type="domain" description="Peptidase S26" evidence="8">
    <location>
        <begin position="58"/>
        <end position="224"/>
    </location>
</feature>
<organism evidence="9 11">
    <name type="scientific">Enterococcus haemoperoxidus ATCC BAA-382</name>
    <dbReference type="NCBI Taxonomy" id="1158608"/>
    <lineage>
        <taxon>Bacteria</taxon>
        <taxon>Bacillati</taxon>
        <taxon>Bacillota</taxon>
        <taxon>Bacilli</taxon>
        <taxon>Lactobacillales</taxon>
        <taxon>Enterococcaceae</taxon>
        <taxon>Enterococcus</taxon>
    </lineage>
</organism>
<evidence type="ECO:0000256" key="6">
    <source>
        <dbReference type="RuleBase" id="RU362042"/>
    </source>
</evidence>
<comment type="similarity">
    <text evidence="3 6">Belongs to the peptidase S26 family.</text>
</comment>
<dbReference type="PROSITE" id="PS00761">
    <property type="entry name" value="SPASE_I_3"/>
    <property type="match status" value="1"/>
</dbReference>